<gene>
    <name evidence="3" type="ORF">HF203_11530</name>
</gene>
<proteinExistence type="predicted"/>
<protein>
    <submittedName>
        <fullName evidence="3">PTS fructose transporter subunit IIA</fullName>
    </submittedName>
</protein>
<evidence type="ECO:0000313" key="3">
    <source>
        <dbReference type="EMBL" id="NKN33851.1"/>
    </source>
</evidence>
<name>A0ABX1IAG6_9GAMM</name>
<reference evidence="3 4" key="1">
    <citation type="submission" date="2020-04" db="EMBL/GenBank/DDBJ databases">
        <title>Draft Whole-Genome sequence of Marichromatium bheemlicum DSM 18632, type strain.</title>
        <authorList>
            <person name="Kyndt J.A."/>
            <person name="Meyer T.E."/>
        </authorList>
    </citation>
    <scope>NUCLEOTIDE SEQUENCE [LARGE SCALE GENOMIC DNA]</scope>
    <source>
        <strain evidence="3 4">DSM 18632</strain>
    </source>
</reference>
<dbReference type="Proteomes" id="UP000740754">
    <property type="component" value="Unassembled WGS sequence"/>
</dbReference>
<dbReference type="PANTHER" id="PTHR33799:SF1">
    <property type="entry name" value="PTS SYSTEM MANNOSE-SPECIFIC EIIAB COMPONENT-RELATED"/>
    <property type="match status" value="1"/>
</dbReference>
<dbReference type="InterPro" id="IPR004701">
    <property type="entry name" value="PTS_EIIA_man-typ"/>
</dbReference>
<keyword evidence="4" id="KW-1185">Reference proteome</keyword>
<dbReference type="InterPro" id="IPR051471">
    <property type="entry name" value="Bacterial_PTS_sugar_comp"/>
</dbReference>
<sequence>MSIGLLLITHQPLGGDLLRIAGAILGTEPHATEALELVNDRPCDCMLREALDCVDRLDRGNGVLVLTDLYGSTPANIARALCNQQQRRVRVISGVNLPMLLRALNYADLDLDSVAEKALEGGREGVICCQEQGA</sequence>
<dbReference type="EMBL" id="JAAXKX010000016">
    <property type="protein sequence ID" value="NKN33851.1"/>
    <property type="molecule type" value="Genomic_DNA"/>
</dbReference>
<dbReference type="SUPFAM" id="SSF53062">
    <property type="entry name" value="PTS system fructose IIA component-like"/>
    <property type="match status" value="1"/>
</dbReference>
<dbReference type="PANTHER" id="PTHR33799">
    <property type="entry name" value="PTS PERMEASE-RELATED-RELATED"/>
    <property type="match status" value="1"/>
</dbReference>
<evidence type="ECO:0000259" key="2">
    <source>
        <dbReference type="PROSITE" id="PS51096"/>
    </source>
</evidence>
<evidence type="ECO:0000256" key="1">
    <source>
        <dbReference type="ARBA" id="ARBA00022679"/>
    </source>
</evidence>
<comment type="caution">
    <text evidence="3">The sequence shown here is derived from an EMBL/GenBank/DDBJ whole genome shotgun (WGS) entry which is preliminary data.</text>
</comment>
<keyword evidence="1" id="KW-0808">Transferase</keyword>
<evidence type="ECO:0000313" key="4">
    <source>
        <dbReference type="Proteomes" id="UP000740754"/>
    </source>
</evidence>
<dbReference type="PROSITE" id="PS51096">
    <property type="entry name" value="PTS_EIIA_TYPE_4"/>
    <property type="match status" value="1"/>
</dbReference>
<dbReference type="Pfam" id="PF03610">
    <property type="entry name" value="EIIA-man"/>
    <property type="match status" value="1"/>
</dbReference>
<dbReference type="RefSeq" id="WP_168669819.1">
    <property type="nucleotide sequence ID" value="NZ_JAAXKX010000016.1"/>
</dbReference>
<feature type="domain" description="PTS EIIA type-4" evidence="2">
    <location>
        <begin position="2"/>
        <end position="126"/>
    </location>
</feature>
<organism evidence="3 4">
    <name type="scientific">Marichromatium bheemlicum</name>
    <dbReference type="NCBI Taxonomy" id="365339"/>
    <lineage>
        <taxon>Bacteria</taxon>
        <taxon>Pseudomonadati</taxon>
        <taxon>Pseudomonadota</taxon>
        <taxon>Gammaproteobacteria</taxon>
        <taxon>Chromatiales</taxon>
        <taxon>Chromatiaceae</taxon>
        <taxon>Marichromatium</taxon>
    </lineage>
</organism>
<accession>A0ABX1IAG6</accession>
<dbReference type="Gene3D" id="3.40.50.510">
    <property type="entry name" value="Phosphotransferase system, mannose-type IIA component"/>
    <property type="match status" value="1"/>
</dbReference>
<dbReference type="InterPro" id="IPR036662">
    <property type="entry name" value="PTS_EIIA_man-typ_sf"/>
</dbReference>